<dbReference type="InterPro" id="IPR001245">
    <property type="entry name" value="Ser-Thr/Tyr_kinase_cat_dom"/>
</dbReference>
<dbReference type="PANTHER" id="PTHR27002:SF214">
    <property type="entry name" value="RECEPTOR-LIKE SERINE_THREONINE-PROTEIN KINASE"/>
    <property type="match status" value="1"/>
</dbReference>
<keyword evidence="2" id="KW-0808">Transferase</keyword>
<dbReference type="PANTHER" id="PTHR27002">
    <property type="entry name" value="RECEPTOR-LIKE SERINE/THREONINE-PROTEIN KINASE SD1-8"/>
    <property type="match status" value="1"/>
</dbReference>
<evidence type="ECO:0000313" key="8">
    <source>
        <dbReference type="Proteomes" id="UP000237105"/>
    </source>
</evidence>
<organism evidence="7 8">
    <name type="scientific">Parasponia andersonii</name>
    <name type="common">Sponia andersonii</name>
    <dbReference type="NCBI Taxonomy" id="3476"/>
    <lineage>
        <taxon>Eukaryota</taxon>
        <taxon>Viridiplantae</taxon>
        <taxon>Streptophyta</taxon>
        <taxon>Embryophyta</taxon>
        <taxon>Tracheophyta</taxon>
        <taxon>Spermatophyta</taxon>
        <taxon>Magnoliopsida</taxon>
        <taxon>eudicotyledons</taxon>
        <taxon>Gunneridae</taxon>
        <taxon>Pentapetalae</taxon>
        <taxon>rosids</taxon>
        <taxon>fabids</taxon>
        <taxon>Rosales</taxon>
        <taxon>Cannabaceae</taxon>
        <taxon>Parasponia</taxon>
    </lineage>
</organism>
<dbReference type="AlphaFoldDB" id="A0A2P5B4Q5"/>
<keyword evidence="4 7" id="KW-0418">Kinase</keyword>
<feature type="non-terminal residue" evidence="7">
    <location>
        <position position="166"/>
    </location>
</feature>
<keyword evidence="5" id="KW-0067">ATP-binding</keyword>
<evidence type="ECO:0000256" key="5">
    <source>
        <dbReference type="ARBA" id="ARBA00022840"/>
    </source>
</evidence>
<reference evidence="8" key="1">
    <citation type="submission" date="2016-06" db="EMBL/GenBank/DDBJ databases">
        <title>Parallel loss of symbiosis genes in relatives of nitrogen-fixing non-legume Parasponia.</title>
        <authorList>
            <person name="Van Velzen R."/>
            <person name="Holmer R."/>
            <person name="Bu F."/>
            <person name="Rutten L."/>
            <person name="Van Zeijl A."/>
            <person name="Liu W."/>
            <person name="Santuari L."/>
            <person name="Cao Q."/>
            <person name="Sharma T."/>
            <person name="Shen D."/>
            <person name="Roswanjaya Y."/>
            <person name="Wardhani T."/>
            <person name="Kalhor M.S."/>
            <person name="Jansen J."/>
            <person name="Van den Hoogen J."/>
            <person name="Gungor B."/>
            <person name="Hartog M."/>
            <person name="Hontelez J."/>
            <person name="Verver J."/>
            <person name="Yang W.-C."/>
            <person name="Schijlen E."/>
            <person name="Repin R."/>
            <person name="Schilthuizen M."/>
            <person name="Schranz E."/>
            <person name="Heidstra R."/>
            <person name="Miyata K."/>
            <person name="Fedorova E."/>
            <person name="Kohlen W."/>
            <person name="Bisseling T."/>
            <person name="Smit S."/>
            <person name="Geurts R."/>
        </authorList>
    </citation>
    <scope>NUCLEOTIDE SEQUENCE [LARGE SCALE GENOMIC DNA]</scope>
    <source>
        <strain evidence="8">cv. WU1-14</strain>
    </source>
</reference>
<dbReference type="Pfam" id="PF07714">
    <property type="entry name" value="PK_Tyr_Ser-Thr"/>
    <property type="match status" value="1"/>
</dbReference>
<evidence type="ECO:0000259" key="6">
    <source>
        <dbReference type="Pfam" id="PF07714"/>
    </source>
</evidence>
<dbReference type="GO" id="GO:0004674">
    <property type="term" value="F:protein serine/threonine kinase activity"/>
    <property type="evidence" value="ECO:0007669"/>
    <property type="project" value="UniProtKB-KW"/>
</dbReference>
<dbReference type="Proteomes" id="UP000237105">
    <property type="component" value="Unassembled WGS sequence"/>
</dbReference>
<keyword evidence="3" id="KW-0547">Nucleotide-binding</keyword>
<sequence length="166" mass="18335">MDDVIELPLFDMAAITIATNNFSPANILGASGFGPVCRGAKEFKNEVNLIAELQHKNLVALFSCCIQGDEKMGSQSRQYSTAYQYDSKDFGVWLSKDIRSGYMSPDYAVNGTFSVKSDVFSFGVLLLEIVSGKQNRGFSHPNHRQSLLGHESGVIYLPESTFLSEY</sequence>
<evidence type="ECO:0000313" key="7">
    <source>
        <dbReference type="EMBL" id="PON43774.1"/>
    </source>
</evidence>
<name>A0A2P5B4Q5_PARAD</name>
<protein>
    <submittedName>
        <fullName evidence="7">Tyrosine-protein kinase</fullName>
    </submittedName>
</protein>
<evidence type="ECO:0000256" key="3">
    <source>
        <dbReference type="ARBA" id="ARBA00022741"/>
    </source>
</evidence>
<dbReference type="SUPFAM" id="SSF56112">
    <property type="entry name" value="Protein kinase-like (PK-like)"/>
    <property type="match status" value="1"/>
</dbReference>
<dbReference type="OrthoDB" id="4062651at2759"/>
<keyword evidence="1" id="KW-0723">Serine/threonine-protein kinase</keyword>
<comment type="caution">
    <text evidence="7">The sequence shown here is derived from an EMBL/GenBank/DDBJ whole genome shotgun (WGS) entry which is preliminary data.</text>
</comment>
<feature type="domain" description="Serine-threonine/tyrosine-protein kinase catalytic" evidence="6">
    <location>
        <begin position="96"/>
        <end position="134"/>
    </location>
</feature>
<gene>
    <name evidence="7" type="ORF">PanWU01x14_271410</name>
</gene>
<evidence type="ECO:0000256" key="4">
    <source>
        <dbReference type="ARBA" id="ARBA00022777"/>
    </source>
</evidence>
<dbReference type="STRING" id="3476.A0A2P5B4Q5"/>
<accession>A0A2P5B4Q5</accession>
<keyword evidence="8" id="KW-1185">Reference proteome</keyword>
<dbReference type="GO" id="GO:0005524">
    <property type="term" value="F:ATP binding"/>
    <property type="evidence" value="ECO:0007669"/>
    <property type="project" value="UniProtKB-KW"/>
</dbReference>
<evidence type="ECO:0000256" key="1">
    <source>
        <dbReference type="ARBA" id="ARBA00022527"/>
    </source>
</evidence>
<dbReference type="GO" id="GO:0005886">
    <property type="term" value="C:plasma membrane"/>
    <property type="evidence" value="ECO:0007669"/>
    <property type="project" value="TreeGrafter"/>
</dbReference>
<dbReference type="EMBL" id="JXTB01000364">
    <property type="protein sequence ID" value="PON43774.1"/>
    <property type="molecule type" value="Genomic_DNA"/>
</dbReference>
<evidence type="ECO:0000256" key="2">
    <source>
        <dbReference type="ARBA" id="ARBA00022679"/>
    </source>
</evidence>
<dbReference type="Gene3D" id="1.10.510.10">
    <property type="entry name" value="Transferase(Phosphotransferase) domain 1"/>
    <property type="match status" value="1"/>
</dbReference>
<proteinExistence type="predicted"/>
<dbReference type="InterPro" id="IPR011009">
    <property type="entry name" value="Kinase-like_dom_sf"/>
</dbReference>
<dbReference type="Gene3D" id="3.30.200.20">
    <property type="entry name" value="Phosphorylase Kinase, domain 1"/>
    <property type="match status" value="1"/>
</dbReference>